<dbReference type="Proteomes" id="UP000477386">
    <property type="component" value="Unassembled WGS sequence"/>
</dbReference>
<dbReference type="EMBL" id="JAAGNZ010000001">
    <property type="protein sequence ID" value="NEU68184.1"/>
    <property type="molecule type" value="Genomic_DNA"/>
</dbReference>
<name>A0A6M0IIZ3_9BACT</name>
<proteinExistence type="predicted"/>
<sequence length="389" mass="45048">MAAHSPEIKVLQLACTLALSAEKKGQLIDSIAQKTLNWDRLYRLADRHRLTPFLYQAAQSLPNVPEMFLTALRSNYQTAAADSMIKRHQYRLLDKLLADNGIDHLAFKGVYLAEHCYPEGSLRISGDIDVLVRPADAFKTIQLLRKGDYELNPKQTLYCQDGEQRLLTELSEVSLFKRLFNDNYIDIDLHWKLLCFNKNYASFELDDVLSPTNVQTEMQVILLVTHHGVTNIWQQLYYINDLYFLLNDKPIDWSWLMQEMRRYGMERIFLVGLYWCQQLGHLSLPTPVQKLVAAPDIRALADAYEKNWETSEPLALSKLVLSQLRYFASAQTRFGLKAKIYATFVTSRIFRASTFKIGRRLVYVPKELGFITVFVRAIRSFCKFIPTSR</sequence>
<dbReference type="InterPro" id="IPR039498">
    <property type="entry name" value="NTP_transf_5"/>
</dbReference>
<evidence type="ECO:0000313" key="2">
    <source>
        <dbReference type="Proteomes" id="UP000477386"/>
    </source>
</evidence>
<protein>
    <submittedName>
        <fullName evidence="1">Nucleotidyltransferase family protein</fullName>
    </submittedName>
</protein>
<dbReference type="RefSeq" id="WP_164039725.1">
    <property type="nucleotide sequence ID" value="NZ_JAAGNZ010000001.1"/>
</dbReference>
<organism evidence="1 2">
    <name type="scientific">Spirosoma agri</name>
    <dbReference type="NCBI Taxonomy" id="1987381"/>
    <lineage>
        <taxon>Bacteria</taxon>
        <taxon>Pseudomonadati</taxon>
        <taxon>Bacteroidota</taxon>
        <taxon>Cytophagia</taxon>
        <taxon>Cytophagales</taxon>
        <taxon>Cytophagaceae</taxon>
        <taxon>Spirosoma</taxon>
    </lineage>
</organism>
<accession>A0A6M0IIZ3</accession>
<keyword evidence="2" id="KW-1185">Reference proteome</keyword>
<comment type="caution">
    <text evidence="1">The sequence shown here is derived from an EMBL/GenBank/DDBJ whole genome shotgun (WGS) entry which is preliminary data.</text>
</comment>
<dbReference type="GO" id="GO:0016740">
    <property type="term" value="F:transferase activity"/>
    <property type="evidence" value="ECO:0007669"/>
    <property type="project" value="UniProtKB-KW"/>
</dbReference>
<evidence type="ECO:0000313" key="1">
    <source>
        <dbReference type="EMBL" id="NEU68184.1"/>
    </source>
</evidence>
<dbReference type="Pfam" id="PF14907">
    <property type="entry name" value="NTP_transf_5"/>
    <property type="match status" value="1"/>
</dbReference>
<dbReference type="AlphaFoldDB" id="A0A6M0IIZ3"/>
<keyword evidence="1" id="KW-0808">Transferase</keyword>
<reference evidence="1 2" key="1">
    <citation type="submission" date="2020-02" db="EMBL/GenBank/DDBJ databases">
        <title>Draft genome sequence of two Spirosoma agri KCTC 52727 and Spirosoma terrae KCTC 52035.</title>
        <authorList>
            <person name="Rojas J."/>
            <person name="Ambika Manirajan B."/>
            <person name="Ratering S."/>
            <person name="Suarez C."/>
            <person name="Schnell S."/>
        </authorList>
    </citation>
    <scope>NUCLEOTIDE SEQUENCE [LARGE SCALE GENOMIC DNA]</scope>
    <source>
        <strain evidence="1 2">KCTC 52727</strain>
    </source>
</reference>
<gene>
    <name evidence="1" type="ORF">GK091_14930</name>
</gene>